<keyword evidence="2" id="KW-1185">Reference proteome</keyword>
<organism evidence="1 2">
    <name type="scientific">Nephila pilipes</name>
    <name type="common">Giant wood spider</name>
    <name type="synonym">Nephila maculata</name>
    <dbReference type="NCBI Taxonomy" id="299642"/>
    <lineage>
        <taxon>Eukaryota</taxon>
        <taxon>Metazoa</taxon>
        <taxon>Ecdysozoa</taxon>
        <taxon>Arthropoda</taxon>
        <taxon>Chelicerata</taxon>
        <taxon>Arachnida</taxon>
        <taxon>Araneae</taxon>
        <taxon>Araneomorphae</taxon>
        <taxon>Entelegynae</taxon>
        <taxon>Araneoidea</taxon>
        <taxon>Nephilidae</taxon>
        <taxon>Nephila</taxon>
    </lineage>
</organism>
<reference evidence="1" key="1">
    <citation type="submission" date="2020-08" db="EMBL/GenBank/DDBJ databases">
        <title>Multicomponent nature underlies the extraordinary mechanical properties of spider dragline silk.</title>
        <authorList>
            <person name="Kono N."/>
            <person name="Nakamura H."/>
            <person name="Mori M."/>
            <person name="Yoshida Y."/>
            <person name="Ohtoshi R."/>
            <person name="Malay A.D."/>
            <person name="Moran D.A.P."/>
            <person name="Tomita M."/>
            <person name="Numata K."/>
            <person name="Arakawa K."/>
        </authorList>
    </citation>
    <scope>NUCLEOTIDE SEQUENCE</scope>
</reference>
<dbReference type="Proteomes" id="UP000887013">
    <property type="component" value="Unassembled WGS sequence"/>
</dbReference>
<evidence type="ECO:0000313" key="1">
    <source>
        <dbReference type="EMBL" id="GFT47354.1"/>
    </source>
</evidence>
<sequence length="9" mass="1042">MLLSEYSSL</sequence>
<feature type="non-terminal residue" evidence="1">
    <location>
        <position position="9"/>
    </location>
</feature>
<accession>A0A8X6TUC8</accession>
<protein>
    <submittedName>
        <fullName evidence="1">Uncharacterized protein</fullName>
    </submittedName>
</protein>
<name>A0A8X6TUC8_NEPPI</name>
<gene>
    <name evidence="1" type="ORF">NPIL_171911</name>
</gene>
<evidence type="ECO:0000313" key="2">
    <source>
        <dbReference type="Proteomes" id="UP000887013"/>
    </source>
</evidence>
<comment type="caution">
    <text evidence="1">The sequence shown here is derived from an EMBL/GenBank/DDBJ whole genome shotgun (WGS) entry which is preliminary data.</text>
</comment>
<proteinExistence type="predicted"/>
<dbReference type="EMBL" id="BMAW01064834">
    <property type="protein sequence ID" value="GFT47354.1"/>
    <property type="molecule type" value="Genomic_DNA"/>
</dbReference>